<dbReference type="Gene3D" id="3.30.420.10">
    <property type="entry name" value="Ribonuclease H-like superfamily/Ribonuclease H"/>
    <property type="match status" value="1"/>
</dbReference>
<evidence type="ECO:0000313" key="9">
    <source>
        <dbReference type="Proteomes" id="UP001595548"/>
    </source>
</evidence>
<evidence type="ECO:0000256" key="4">
    <source>
        <dbReference type="ARBA" id="ARBA00022801"/>
    </source>
</evidence>
<comment type="caution">
    <text evidence="8">The sequence shown here is derived from an EMBL/GenBank/DDBJ whole genome shotgun (WGS) entry which is preliminary data.</text>
</comment>
<comment type="similarity">
    <text evidence="6">Belongs to the RNase D family.</text>
</comment>
<reference evidence="9" key="1">
    <citation type="journal article" date="2019" name="Int. J. Syst. Evol. Microbiol.">
        <title>The Global Catalogue of Microorganisms (GCM) 10K type strain sequencing project: providing services to taxonomists for standard genome sequencing and annotation.</title>
        <authorList>
            <consortium name="The Broad Institute Genomics Platform"/>
            <consortium name="The Broad Institute Genome Sequencing Center for Infectious Disease"/>
            <person name="Wu L."/>
            <person name="Ma J."/>
        </authorList>
    </citation>
    <scope>NUCLEOTIDE SEQUENCE [LARGE SCALE GENOMIC DNA]</scope>
    <source>
        <strain evidence="9">KCTC 52141</strain>
    </source>
</reference>
<dbReference type="InterPro" id="IPR002121">
    <property type="entry name" value="HRDC_dom"/>
</dbReference>
<dbReference type="HAMAP" id="MF_01899">
    <property type="entry name" value="RNase_D"/>
    <property type="match status" value="1"/>
</dbReference>
<dbReference type="InterPro" id="IPR012337">
    <property type="entry name" value="RNaseH-like_sf"/>
</dbReference>
<evidence type="ECO:0000256" key="1">
    <source>
        <dbReference type="ARBA" id="ARBA00022490"/>
    </source>
</evidence>
<sequence>MAIPTDPIWVDTLEALTELCQRWRTQAAIAVDTEFMRSDTFYPIAGLIQIGDGHGCYLIDPLAFDELTPLTELMLDEQVTKVLHACSEDLEVFNTLLGAVPGPIFDTQIGAAFAGCGFSLGYAALARDLLGVDIPKGETRSDWLQRPLSVAQLKYAALDVAHLLIVYGKLLQRLKTDDRLAWVKADCADLVEAARQPVDLDGYYTRVGLGWKLQPRGLAVLRALSYWRETEARARNIPRNRLMKEPQLYELARQMPDNINQIKRIEGMPRRTIAEDGETLLDIIAKALTQTPDQWPEKFDPPLGREYGSWMKALKAYVASQAEAHELPSEVLIRKKEYEAIVRSAIEGEPQLSGRLNGWRFDVIGAGLLQTVQQVRAGENA</sequence>
<keyword evidence="9" id="KW-1185">Reference proteome</keyword>
<comment type="catalytic activity">
    <reaction evidence="6">
        <text>Exonucleolytic cleavage that removes extra residues from the 3'-terminus of tRNA to produce 5'-mononucleotides.</text>
        <dbReference type="EC" id="3.1.13.5"/>
    </reaction>
</comment>
<organism evidence="8 9">
    <name type="scientific">Gilvimarinus japonicus</name>
    <dbReference type="NCBI Taxonomy" id="1796469"/>
    <lineage>
        <taxon>Bacteria</taxon>
        <taxon>Pseudomonadati</taxon>
        <taxon>Pseudomonadota</taxon>
        <taxon>Gammaproteobacteria</taxon>
        <taxon>Cellvibrionales</taxon>
        <taxon>Cellvibrionaceae</taxon>
        <taxon>Gilvimarinus</taxon>
    </lineage>
</organism>
<keyword evidence="1 6" id="KW-0963">Cytoplasm</keyword>
<evidence type="ECO:0000256" key="3">
    <source>
        <dbReference type="ARBA" id="ARBA00022722"/>
    </source>
</evidence>
<proteinExistence type="inferred from homology"/>
<keyword evidence="4 6" id="KW-0378">Hydrolase</keyword>
<comment type="function">
    <text evidence="6">Exonuclease involved in the 3' processing of various precursor tRNAs. Initiates hydrolysis at the 3'-terminus of an RNA molecule and releases 5'-mononucleotides.</text>
</comment>
<dbReference type="InterPro" id="IPR036397">
    <property type="entry name" value="RNaseH_sf"/>
</dbReference>
<feature type="domain" description="HRDC" evidence="7">
    <location>
        <begin position="214"/>
        <end position="294"/>
    </location>
</feature>
<dbReference type="InterPro" id="IPR002562">
    <property type="entry name" value="3'-5'_exonuclease_dom"/>
</dbReference>
<evidence type="ECO:0000313" key="8">
    <source>
        <dbReference type="EMBL" id="MFC3156986.1"/>
    </source>
</evidence>
<dbReference type="EMBL" id="JBHRTL010000031">
    <property type="protein sequence ID" value="MFC3156986.1"/>
    <property type="molecule type" value="Genomic_DNA"/>
</dbReference>
<dbReference type="SMART" id="SM00341">
    <property type="entry name" value="HRDC"/>
    <property type="match status" value="1"/>
</dbReference>
<dbReference type="Pfam" id="PF00570">
    <property type="entry name" value="HRDC"/>
    <property type="match status" value="1"/>
</dbReference>
<dbReference type="SUPFAM" id="SSF53098">
    <property type="entry name" value="Ribonuclease H-like"/>
    <property type="match status" value="1"/>
</dbReference>
<dbReference type="PANTHER" id="PTHR47649">
    <property type="entry name" value="RIBONUCLEASE D"/>
    <property type="match status" value="1"/>
</dbReference>
<dbReference type="Pfam" id="PF01612">
    <property type="entry name" value="DNA_pol_A_exo1"/>
    <property type="match status" value="1"/>
</dbReference>
<dbReference type="PROSITE" id="PS50967">
    <property type="entry name" value="HRDC"/>
    <property type="match status" value="1"/>
</dbReference>
<dbReference type="CDD" id="cd06142">
    <property type="entry name" value="RNaseD_exo"/>
    <property type="match status" value="1"/>
</dbReference>
<dbReference type="InterPro" id="IPR051086">
    <property type="entry name" value="RNase_D-like"/>
</dbReference>
<accession>A0ABV7I091</accession>
<dbReference type="EC" id="3.1.13.5" evidence="6"/>
<keyword evidence="5 6" id="KW-0269">Exonuclease</keyword>
<dbReference type="NCBIfam" id="TIGR01388">
    <property type="entry name" value="rnd"/>
    <property type="match status" value="1"/>
</dbReference>
<keyword evidence="2 6" id="KW-0819">tRNA processing</keyword>
<evidence type="ECO:0000256" key="5">
    <source>
        <dbReference type="ARBA" id="ARBA00022839"/>
    </source>
</evidence>
<comment type="cofactor">
    <cofactor evidence="6">
        <name>a divalent metal cation</name>
        <dbReference type="ChEBI" id="CHEBI:60240"/>
    </cofactor>
</comment>
<evidence type="ECO:0000256" key="2">
    <source>
        <dbReference type="ARBA" id="ARBA00022694"/>
    </source>
</evidence>
<dbReference type="InterPro" id="IPR006292">
    <property type="entry name" value="RNase_D"/>
</dbReference>
<gene>
    <name evidence="6 8" type="primary">rnd</name>
    <name evidence="8" type="ORF">ACFOEB_17390</name>
</gene>
<dbReference type="PANTHER" id="PTHR47649:SF1">
    <property type="entry name" value="RIBONUCLEASE D"/>
    <property type="match status" value="1"/>
</dbReference>
<dbReference type="RefSeq" id="WP_382418507.1">
    <property type="nucleotide sequence ID" value="NZ_AP031500.1"/>
</dbReference>
<comment type="subcellular location">
    <subcellularLocation>
        <location evidence="6">Cytoplasm</location>
    </subcellularLocation>
</comment>
<dbReference type="Gene3D" id="1.10.150.80">
    <property type="entry name" value="HRDC domain"/>
    <property type="match status" value="2"/>
</dbReference>
<dbReference type="InterPro" id="IPR010997">
    <property type="entry name" value="HRDC-like_sf"/>
</dbReference>
<dbReference type="SUPFAM" id="SSF47819">
    <property type="entry name" value="HRDC-like"/>
    <property type="match status" value="2"/>
</dbReference>
<dbReference type="InterPro" id="IPR044876">
    <property type="entry name" value="HRDC_dom_sf"/>
</dbReference>
<name>A0ABV7I091_9GAMM</name>
<evidence type="ECO:0000256" key="6">
    <source>
        <dbReference type="HAMAP-Rule" id="MF_01899"/>
    </source>
</evidence>
<dbReference type="SMART" id="SM00474">
    <property type="entry name" value="35EXOc"/>
    <property type="match status" value="1"/>
</dbReference>
<protein>
    <recommendedName>
        <fullName evidence="6">Ribonuclease D</fullName>
        <shortName evidence="6">RNase D</shortName>
        <ecNumber evidence="6">3.1.13.5</ecNumber>
    </recommendedName>
</protein>
<dbReference type="Proteomes" id="UP001595548">
    <property type="component" value="Unassembled WGS sequence"/>
</dbReference>
<dbReference type="GO" id="GO:0033890">
    <property type="term" value="F:ribonuclease D activity"/>
    <property type="evidence" value="ECO:0007669"/>
    <property type="project" value="UniProtKB-EC"/>
</dbReference>
<evidence type="ECO:0000259" key="7">
    <source>
        <dbReference type="PROSITE" id="PS50967"/>
    </source>
</evidence>
<keyword evidence="3 6" id="KW-0540">Nuclease</keyword>